<feature type="compositionally biased region" description="Basic and acidic residues" evidence="2">
    <location>
        <begin position="1"/>
        <end position="19"/>
    </location>
</feature>
<dbReference type="SUPFAM" id="SSF46565">
    <property type="entry name" value="Chaperone J-domain"/>
    <property type="match status" value="1"/>
</dbReference>
<dbReference type="Proteomes" id="UP000030653">
    <property type="component" value="Unassembled WGS sequence"/>
</dbReference>
<dbReference type="PANTHER" id="PTHR23172">
    <property type="entry name" value="AUXILIN/CYCLIN G-ASSOCIATED KINASE-RELATED"/>
    <property type="match status" value="1"/>
</dbReference>
<dbReference type="RefSeq" id="XP_040633543.1">
    <property type="nucleotide sequence ID" value="XM_040776053.1"/>
</dbReference>
<dbReference type="GO" id="GO:0030276">
    <property type="term" value="F:clathrin binding"/>
    <property type="evidence" value="ECO:0007669"/>
    <property type="project" value="TreeGrafter"/>
</dbReference>
<dbReference type="InterPro" id="IPR036869">
    <property type="entry name" value="J_dom_sf"/>
</dbReference>
<dbReference type="PROSITE" id="PS50005">
    <property type="entry name" value="TPR"/>
    <property type="match status" value="1"/>
</dbReference>
<name>M5GC88_DACPD</name>
<dbReference type="InterPro" id="IPR011990">
    <property type="entry name" value="TPR-like_helical_dom_sf"/>
</dbReference>
<dbReference type="PANTHER" id="PTHR23172:SF19">
    <property type="entry name" value="J DOMAIN-CONTAINING PROTEIN"/>
    <property type="match status" value="1"/>
</dbReference>
<evidence type="ECO:0000313" key="4">
    <source>
        <dbReference type="Proteomes" id="UP000030653"/>
    </source>
</evidence>
<protein>
    <submittedName>
        <fullName evidence="3">Uncharacterized protein</fullName>
    </submittedName>
</protein>
<keyword evidence="4" id="KW-1185">Reference proteome</keyword>
<accession>M5GC88</accession>
<keyword evidence="1" id="KW-0802">TPR repeat</keyword>
<dbReference type="FunFam" id="1.10.287.110:FF:000002">
    <property type="entry name" value="putative tyrosine-protein phosphatase auxilin isoform X2"/>
    <property type="match status" value="1"/>
</dbReference>
<dbReference type="Gene3D" id="1.25.40.10">
    <property type="entry name" value="Tetratricopeptide repeat domain"/>
    <property type="match status" value="1"/>
</dbReference>
<gene>
    <name evidence="3" type="ORF">DACRYDRAFT_74193</name>
</gene>
<feature type="compositionally biased region" description="Basic and acidic residues" evidence="2">
    <location>
        <begin position="40"/>
        <end position="68"/>
    </location>
</feature>
<evidence type="ECO:0000256" key="1">
    <source>
        <dbReference type="PROSITE-ProRule" id="PRU00339"/>
    </source>
</evidence>
<dbReference type="OMA" id="EHKMIAN"/>
<sequence length="425" mass="46884">MSPVHRHEGGFRDEDDSHPSPHRHRHQHHEVAPPAPRAAEPNRPRQRPEVQQERKPEPAPRQERRQPAKEANLFSDEPIGYVSPARRRRPAEVASPARPTVPPEAATPPQPKPRPQRPSVPITPAARSASDTNKAKGTEFFRLGQFAEAEVAYSKALDVLPEGASARILVLNNRAASRLRTGNSAGVVEDSGAVLTLLVLDGAEYNPTSEEDWEGVKLGDALVKALTRRAEAWEMSEKWDKAADDWQRVVSLGTWIGKPKWDIANRGLDRCKRMKGGGETATAPAVSKPKPKPKPVVIGAPGKPSEAVTRLQQANQEQDEEENLRAQLKDSVDARLIAWKGGKETNIRALIASLDMVLWEELEWKRVNLGELVSPAQVKAKYVRAIARLHPDKLSASKATVEHKMIANGVFGALNDAWNAFQQQG</sequence>
<dbReference type="HOGENOM" id="CLU_679985_0_0_1"/>
<organism evidence="3 4">
    <name type="scientific">Dacryopinax primogenitus (strain DJM 731)</name>
    <name type="common">Brown rot fungus</name>
    <dbReference type="NCBI Taxonomy" id="1858805"/>
    <lineage>
        <taxon>Eukaryota</taxon>
        <taxon>Fungi</taxon>
        <taxon>Dikarya</taxon>
        <taxon>Basidiomycota</taxon>
        <taxon>Agaricomycotina</taxon>
        <taxon>Dacrymycetes</taxon>
        <taxon>Dacrymycetales</taxon>
        <taxon>Dacrymycetaceae</taxon>
        <taxon>Dacryopinax</taxon>
    </lineage>
</organism>
<feature type="region of interest" description="Disordered" evidence="2">
    <location>
        <begin position="275"/>
        <end position="294"/>
    </location>
</feature>
<dbReference type="GO" id="GO:0072318">
    <property type="term" value="P:clathrin coat disassembly"/>
    <property type="evidence" value="ECO:0007669"/>
    <property type="project" value="TreeGrafter"/>
</dbReference>
<dbReference type="EMBL" id="JH795855">
    <property type="protein sequence ID" value="EJU06649.1"/>
    <property type="molecule type" value="Genomic_DNA"/>
</dbReference>
<dbReference type="GO" id="GO:0031982">
    <property type="term" value="C:vesicle"/>
    <property type="evidence" value="ECO:0007669"/>
    <property type="project" value="TreeGrafter"/>
</dbReference>
<feature type="region of interest" description="Disordered" evidence="2">
    <location>
        <begin position="1"/>
        <end position="134"/>
    </location>
</feature>
<feature type="compositionally biased region" description="Pro residues" evidence="2">
    <location>
        <begin position="99"/>
        <end position="118"/>
    </location>
</feature>
<feature type="repeat" description="TPR" evidence="1">
    <location>
        <begin position="130"/>
        <end position="163"/>
    </location>
</feature>
<dbReference type="GeneID" id="63691115"/>
<reference evidence="3 4" key="1">
    <citation type="journal article" date="2012" name="Science">
        <title>The Paleozoic origin of enzymatic lignin decomposition reconstructed from 31 fungal genomes.</title>
        <authorList>
            <person name="Floudas D."/>
            <person name="Binder M."/>
            <person name="Riley R."/>
            <person name="Barry K."/>
            <person name="Blanchette R.A."/>
            <person name="Henrissat B."/>
            <person name="Martinez A.T."/>
            <person name="Otillar R."/>
            <person name="Spatafora J.W."/>
            <person name="Yadav J.S."/>
            <person name="Aerts A."/>
            <person name="Benoit I."/>
            <person name="Boyd A."/>
            <person name="Carlson A."/>
            <person name="Copeland A."/>
            <person name="Coutinho P.M."/>
            <person name="de Vries R.P."/>
            <person name="Ferreira P."/>
            <person name="Findley K."/>
            <person name="Foster B."/>
            <person name="Gaskell J."/>
            <person name="Glotzer D."/>
            <person name="Gorecki P."/>
            <person name="Heitman J."/>
            <person name="Hesse C."/>
            <person name="Hori C."/>
            <person name="Igarashi K."/>
            <person name="Jurgens J.A."/>
            <person name="Kallen N."/>
            <person name="Kersten P."/>
            <person name="Kohler A."/>
            <person name="Kuees U."/>
            <person name="Kumar T.K.A."/>
            <person name="Kuo A."/>
            <person name="LaButti K."/>
            <person name="Larrondo L.F."/>
            <person name="Lindquist E."/>
            <person name="Ling A."/>
            <person name="Lombard V."/>
            <person name="Lucas S."/>
            <person name="Lundell T."/>
            <person name="Martin R."/>
            <person name="McLaughlin D.J."/>
            <person name="Morgenstern I."/>
            <person name="Morin E."/>
            <person name="Murat C."/>
            <person name="Nagy L.G."/>
            <person name="Nolan M."/>
            <person name="Ohm R.A."/>
            <person name="Patyshakuliyeva A."/>
            <person name="Rokas A."/>
            <person name="Ruiz-Duenas F.J."/>
            <person name="Sabat G."/>
            <person name="Salamov A."/>
            <person name="Samejima M."/>
            <person name="Schmutz J."/>
            <person name="Slot J.C."/>
            <person name="St John F."/>
            <person name="Stenlid J."/>
            <person name="Sun H."/>
            <person name="Sun S."/>
            <person name="Syed K."/>
            <person name="Tsang A."/>
            <person name="Wiebenga A."/>
            <person name="Young D."/>
            <person name="Pisabarro A."/>
            <person name="Eastwood D.C."/>
            <person name="Martin F."/>
            <person name="Cullen D."/>
            <person name="Grigoriev I.V."/>
            <person name="Hibbett D.S."/>
        </authorList>
    </citation>
    <scope>NUCLEOTIDE SEQUENCE [LARGE SCALE GENOMIC DNA]</scope>
    <source>
        <strain evidence="3 4">DJM-731 SS1</strain>
    </source>
</reference>
<evidence type="ECO:0000313" key="3">
    <source>
        <dbReference type="EMBL" id="EJU06649.1"/>
    </source>
</evidence>
<dbReference type="AlphaFoldDB" id="M5GC88"/>
<dbReference type="Gene3D" id="1.10.287.110">
    <property type="entry name" value="DnaJ domain"/>
    <property type="match status" value="1"/>
</dbReference>
<dbReference type="GO" id="GO:0072583">
    <property type="term" value="P:clathrin-dependent endocytosis"/>
    <property type="evidence" value="ECO:0007669"/>
    <property type="project" value="TreeGrafter"/>
</dbReference>
<proteinExistence type="predicted"/>
<dbReference type="STRING" id="1858805.M5GC88"/>
<dbReference type="SUPFAM" id="SSF48452">
    <property type="entry name" value="TPR-like"/>
    <property type="match status" value="1"/>
</dbReference>
<dbReference type="OrthoDB" id="1717591at2759"/>
<dbReference type="SMART" id="SM00028">
    <property type="entry name" value="TPR"/>
    <property type="match status" value="2"/>
</dbReference>
<dbReference type="GO" id="GO:0005737">
    <property type="term" value="C:cytoplasm"/>
    <property type="evidence" value="ECO:0007669"/>
    <property type="project" value="TreeGrafter"/>
</dbReference>
<dbReference type="InterPro" id="IPR019734">
    <property type="entry name" value="TPR_rpt"/>
</dbReference>
<evidence type="ECO:0000256" key="2">
    <source>
        <dbReference type="SAM" id="MobiDB-lite"/>
    </source>
</evidence>